<evidence type="ECO:0000313" key="2">
    <source>
        <dbReference type="Proteomes" id="UP000465221"/>
    </source>
</evidence>
<proteinExistence type="predicted"/>
<accession>A0A8H3XRB7</accession>
<evidence type="ECO:0000313" key="1">
    <source>
        <dbReference type="EMBL" id="GFF59474.1"/>
    </source>
</evidence>
<gene>
    <name evidence="1" type="ORF">IFM46972_11390</name>
</gene>
<dbReference type="EMBL" id="BLKC01000218">
    <property type="protein sequence ID" value="GFF59474.1"/>
    <property type="molecule type" value="Genomic_DNA"/>
</dbReference>
<organism evidence="1 2">
    <name type="scientific">Aspergillus udagawae</name>
    <dbReference type="NCBI Taxonomy" id="91492"/>
    <lineage>
        <taxon>Eukaryota</taxon>
        <taxon>Fungi</taxon>
        <taxon>Dikarya</taxon>
        <taxon>Ascomycota</taxon>
        <taxon>Pezizomycotina</taxon>
        <taxon>Eurotiomycetes</taxon>
        <taxon>Eurotiomycetidae</taxon>
        <taxon>Eurotiales</taxon>
        <taxon>Aspergillaceae</taxon>
        <taxon>Aspergillus</taxon>
        <taxon>Aspergillus subgen. Fumigati</taxon>
    </lineage>
</organism>
<dbReference type="AlphaFoldDB" id="A0A8H3XRB7"/>
<protein>
    <submittedName>
        <fullName evidence="1">Uncharacterized protein</fullName>
    </submittedName>
</protein>
<comment type="caution">
    <text evidence="1">The sequence shown here is derived from an EMBL/GenBank/DDBJ whole genome shotgun (WGS) entry which is preliminary data.</text>
</comment>
<reference evidence="1 2" key="1">
    <citation type="submission" date="2020-01" db="EMBL/GenBank/DDBJ databases">
        <title>Draft genome sequence of Aspergillus udagawae IFM 46972.</title>
        <authorList>
            <person name="Takahashi H."/>
            <person name="Yaguchi T."/>
        </authorList>
    </citation>
    <scope>NUCLEOTIDE SEQUENCE [LARGE SCALE GENOMIC DNA]</scope>
    <source>
        <strain evidence="1 2">IFM 46972</strain>
    </source>
</reference>
<dbReference type="Proteomes" id="UP000465221">
    <property type="component" value="Unassembled WGS sequence"/>
</dbReference>
<sequence>MLSEKQFLLKSKQSLKNRGISRVCALCEVVKFQKLSKGNLIIEIQLDGDPRMKTFNGYNHVLWRLQEARVLRQIDGALML</sequence>
<name>A0A8H3XRB7_9EURO</name>